<evidence type="ECO:0000313" key="11">
    <source>
        <dbReference type="Proteomes" id="UP001231189"/>
    </source>
</evidence>
<keyword evidence="4" id="KW-0540">Nuclease</keyword>
<evidence type="ECO:0000256" key="4">
    <source>
        <dbReference type="ARBA" id="ARBA00022722"/>
    </source>
</evidence>
<comment type="similarity">
    <text evidence="3">Belongs to the HARBI1 family.</text>
</comment>
<dbReference type="GO" id="GO:0004518">
    <property type="term" value="F:nuclease activity"/>
    <property type="evidence" value="ECO:0007669"/>
    <property type="project" value="UniProtKB-KW"/>
</dbReference>
<evidence type="ECO:0000259" key="9">
    <source>
        <dbReference type="Pfam" id="PF13359"/>
    </source>
</evidence>
<comment type="cofactor">
    <cofactor evidence="1">
        <name>a divalent metal cation</name>
        <dbReference type="ChEBI" id="CHEBI:60240"/>
    </cofactor>
</comment>
<organism evidence="10 11">
    <name type="scientific">Lolium multiflorum</name>
    <name type="common">Italian ryegrass</name>
    <name type="synonym">Lolium perenne subsp. multiflorum</name>
    <dbReference type="NCBI Taxonomy" id="4521"/>
    <lineage>
        <taxon>Eukaryota</taxon>
        <taxon>Viridiplantae</taxon>
        <taxon>Streptophyta</taxon>
        <taxon>Embryophyta</taxon>
        <taxon>Tracheophyta</taxon>
        <taxon>Spermatophyta</taxon>
        <taxon>Magnoliopsida</taxon>
        <taxon>Liliopsida</taxon>
        <taxon>Poales</taxon>
        <taxon>Poaceae</taxon>
        <taxon>BOP clade</taxon>
        <taxon>Pooideae</taxon>
        <taxon>Poodae</taxon>
        <taxon>Poeae</taxon>
        <taxon>Poeae Chloroplast Group 2 (Poeae type)</taxon>
        <taxon>Loliodinae</taxon>
        <taxon>Loliinae</taxon>
        <taxon>Lolium</taxon>
    </lineage>
</organism>
<feature type="region of interest" description="Disordered" evidence="8">
    <location>
        <begin position="39"/>
        <end position="61"/>
    </location>
</feature>
<dbReference type="InterPro" id="IPR045249">
    <property type="entry name" value="HARBI1-like"/>
</dbReference>
<gene>
    <name evidence="10" type="ORF">QYE76_029320</name>
</gene>
<feature type="domain" description="DDE Tnp4" evidence="9">
    <location>
        <begin position="114"/>
        <end position="169"/>
    </location>
</feature>
<protein>
    <recommendedName>
        <fullName evidence="9">DDE Tnp4 domain-containing protein</fullName>
    </recommendedName>
</protein>
<reference evidence="10" key="1">
    <citation type="submission" date="2023-07" db="EMBL/GenBank/DDBJ databases">
        <title>A chromosome-level genome assembly of Lolium multiflorum.</title>
        <authorList>
            <person name="Chen Y."/>
            <person name="Copetti D."/>
            <person name="Kolliker R."/>
            <person name="Studer B."/>
        </authorList>
    </citation>
    <scope>NUCLEOTIDE SEQUENCE</scope>
    <source>
        <strain evidence="10">02402/16</strain>
        <tissue evidence="10">Leaf</tissue>
    </source>
</reference>
<dbReference type="Pfam" id="PF13359">
    <property type="entry name" value="DDE_Tnp_4"/>
    <property type="match status" value="1"/>
</dbReference>
<dbReference type="GO" id="GO:0005634">
    <property type="term" value="C:nucleus"/>
    <property type="evidence" value="ECO:0007669"/>
    <property type="project" value="UniProtKB-SubCell"/>
</dbReference>
<evidence type="ECO:0000256" key="7">
    <source>
        <dbReference type="ARBA" id="ARBA00023242"/>
    </source>
</evidence>
<dbReference type="Proteomes" id="UP001231189">
    <property type="component" value="Unassembled WGS sequence"/>
</dbReference>
<dbReference type="GO" id="GO:0016787">
    <property type="term" value="F:hydrolase activity"/>
    <property type="evidence" value="ECO:0007669"/>
    <property type="project" value="UniProtKB-KW"/>
</dbReference>
<keyword evidence="6" id="KW-0378">Hydrolase</keyword>
<dbReference type="EMBL" id="JAUUTY010000007">
    <property type="protein sequence ID" value="KAK1605647.1"/>
    <property type="molecule type" value="Genomic_DNA"/>
</dbReference>
<dbReference type="PANTHER" id="PTHR22930">
    <property type="match status" value="1"/>
</dbReference>
<keyword evidence="11" id="KW-1185">Reference proteome</keyword>
<name>A0AAD8QNE6_LOLMU</name>
<evidence type="ECO:0000256" key="5">
    <source>
        <dbReference type="ARBA" id="ARBA00022723"/>
    </source>
</evidence>
<keyword evidence="7" id="KW-0539">Nucleus</keyword>
<dbReference type="GO" id="GO:0046872">
    <property type="term" value="F:metal ion binding"/>
    <property type="evidence" value="ECO:0007669"/>
    <property type="project" value="UniProtKB-KW"/>
</dbReference>
<dbReference type="InterPro" id="IPR027806">
    <property type="entry name" value="HARBI1_dom"/>
</dbReference>
<accession>A0AAD8QNE6</accession>
<comment type="caution">
    <text evidence="10">The sequence shown here is derived from an EMBL/GenBank/DDBJ whole genome shotgun (WGS) entry which is preliminary data.</text>
</comment>
<dbReference type="PANTHER" id="PTHR22930:SF259">
    <property type="entry name" value="OS08G0106900 PROTEIN"/>
    <property type="match status" value="1"/>
</dbReference>
<evidence type="ECO:0000313" key="10">
    <source>
        <dbReference type="EMBL" id="KAK1605647.1"/>
    </source>
</evidence>
<comment type="subcellular location">
    <subcellularLocation>
        <location evidence="2">Nucleus</location>
    </subcellularLocation>
</comment>
<evidence type="ECO:0000256" key="8">
    <source>
        <dbReference type="SAM" id="MobiDB-lite"/>
    </source>
</evidence>
<evidence type="ECO:0000256" key="3">
    <source>
        <dbReference type="ARBA" id="ARBA00006958"/>
    </source>
</evidence>
<evidence type="ECO:0000256" key="2">
    <source>
        <dbReference type="ARBA" id="ARBA00004123"/>
    </source>
</evidence>
<evidence type="ECO:0000256" key="1">
    <source>
        <dbReference type="ARBA" id="ARBA00001968"/>
    </source>
</evidence>
<sequence>MIFRPREPGNGGAVADIPPAVSLPCHLVNFDFGMEASKEDLQCNSKAEESTTTSRDRTMSGDGMVTTFRQVLYAIGELGGEMIKPSSTNTPTPPKIKNSYRWFPYFRDCIGANDGTHVTAKLPRSLQHRGRKHHTSQNVLAAMDFDMRFTYVLAGWEGSTHDGSILVDSLSRPDGLQIRWGEDDFFQEGVTFDEVETGHGVEADDNEVWKEKRQEWADTMWEATTTI</sequence>
<keyword evidence="5" id="KW-0479">Metal-binding</keyword>
<proteinExistence type="inferred from homology"/>
<evidence type="ECO:0000256" key="6">
    <source>
        <dbReference type="ARBA" id="ARBA00022801"/>
    </source>
</evidence>
<dbReference type="AlphaFoldDB" id="A0AAD8QNE6"/>
<feature type="compositionally biased region" description="Basic and acidic residues" evidence="8">
    <location>
        <begin position="39"/>
        <end position="59"/>
    </location>
</feature>